<keyword evidence="2" id="KW-0472">Membrane</keyword>
<dbReference type="AlphaFoldDB" id="A0A6F8YLU0"/>
<feature type="compositionally biased region" description="Low complexity" evidence="1">
    <location>
        <begin position="128"/>
        <end position="146"/>
    </location>
</feature>
<keyword evidence="2" id="KW-0812">Transmembrane</keyword>
<name>A0A6F8YLU0_9ACTN</name>
<sequence>MSLIPDELAEVVHRAATGTAAYPTDLGEVERRWRRRRRRRAVVGTAGVAVLVALSLAAVPVVTARTGPDRTPAVAADKPVQRLVVGGGTWARMAEDVTEGVSSTGAARRRSFPTGGSRAGRCPLSTPCTRSSACRTTASPSSSPPSHGAVDRPERS</sequence>
<dbReference type="Proteomes" id="UP000503011">
    <property type="component" value="Chromosome"/>
</dbReference>
<evidence type="ECO:0000256" key="2">
    <source>
        <dbReference type="SAM" id="Phobius"/>
    </source>
</evidence>
<keyword evidence="2" id="KW-1133">Transmembrane helix</keyword>
<dbReference type="EMBL" id="AP022871">
    <property type="protein sequence ID" value="BCB86928.1"/>
    <property type="molecule type" value="Genomic_DNA"/>
</dbReference>
<evidence type="ECO:0000313" key="3">
    <source>
        <dbReference type="EMBL" id="BCB86928.1"/>
    </source>
</evidence>
<feature type="transmembrane region" description="Helical" evidence="2">
    <location>
        <begin position="41"/>
        <end position="62"/>
    </location>
</feature>
<accession>A0A6F8YLU0</accession>
<protein>
    <submittedName>
        <fullName evidence="3">Uncharacterized protein</fullName>
    </submittedName>
</protein>
<dbReference type="RefSeq" id="WP_173158592.1">
    <property type="nucleotide sequence ID" value="NZ_AP022871.1"/>
</dbReference>
<evidence type="ECO:0000256" key="1">
    <source>
        <dbReference type="SAM" id="MobiDB-lite"/>
    </source>
</evidence>
<keyword evidence="4" id="KW-1185">Reference proteome</keyword>
<evidence type="ECO:0000313" key="4">
    <source>
        <dbReference type="Proteomes" id="UP000503011"/>
    </source>
</evidence>
<gene>
    <name evidence="3" type="ORF">Psuf_042410</name>
</gene>
<organism evidence="3 4">
    <name type="scientific">Phytohabitans suffuscus</name>
    <dbReference type="NCBI Taxonomy" id="624315"/>
    <lineage>
        <taxon>Bacteria</taxon>
        <taxon>Bacillati</taxon>
        <taxon>Actinomycetota</taxon>
        <taxon>Actinomycetes</taxon>
        <taxon>Micromonosporales</taxon>
        <taxon>Micromonosporaceae</taxon>
    </lineage>
</organism>
<proteinExistence type="predicted"/>
<feature type="region of interest" description="Disordered" evidence="1">
    <location>
        <begin position="97"/>
        <end position="156"/>
    </location>
</feature>
<reference evidence="3 4" key="2">
    <citation type="submission" date="2020-03" db="EMBL/GenBank/DDBJ databases">
        <authorList>
            <person name="Ichikawa N."/>
            <person name="Kimura A."/>
            <person name="Kitahashi Y."/>
            <person name="Uohara A."/>
        </authorList>
    </citation>
    <scope>NUCLEOTIDE SEQUENCE [LARGE SCALE GENOMIC DNA]</scope>
    <source>
        <strain evidence="3 4">NBRC 105367</strain>
    </source>
</reference>
<dbReference type="KEGG" id="psuu:Psuf_042410"/>
<reference evidence="3 4" key="1">
    <citation type="submission" date="2020-03" db="EMBL/GenBank/DDBJ databases">
        <title>Whole genome shotgun sequence of Phytohabitans suffuscus NBRC 105367.</title>
        <authorList>
            <person name="Komaki H."/>
            <person name="Tamura T."/>
        </authorList>
    </citation>
    <scope>NUCLEOTIDE SEQUENCE [LARGE SCALE GENOMIC DNA]</scope>
    <source>
        <strain evidence="3 4">NBRC 105367</strain>
    </source>
</reference>